<reference evidence="3" key="1">
    <citation type="journal article" date="2014" name="Front. Microbiol.">
        <title>High frequency of phylogenetically diverse reductive dehalogenase-homologous genes in deep subseafloor sedimentary metagenomes.</title>
        <authorList>
            <person name="Kawai M."/>
            <person name="Futagami T."/>
            <person name="Toyoda A."/>
            <person name="Takaki Y."/>
            <person name="Nishi S."/>
            <person name="Hori S."/>
            <person name="Arai W."/>
            <person name="Tsubouchi T."/>
            <person name="Morono Y."/>
            <person name="Uchiyama I."/>
            <person name="Ito T."/>
            <person name="Fujiyama A."/>
            <person name="Inagaki F."/>
            <person name="Takami H."/>
        </authorList>
    </citation>
    <scope>NUCLEOTIDE SEQUENCE</scope>
    <source>
        <strain evidence="3">Expedition CK06-06</strain>
    </source>
</reference>
<name>X1TVS1_9ZZZZ</name>
<dbReference type="EMBL" id="BARW01030764">
    <property type="protein sequence ID" value="GAJ09438.1"/>
    <property type="molecule type" value="Genomic_DNA"/>
</dbReference>
<dbReference type="SUPFAM" id="SSF51395">
    <property type="entry name" value="FMN-linked oxidoreductases"/>
    <property type="match status" value="1"/>
</dbReference>
<keyword evidence="1" id="KW-0285">Flavoprotein</keyword>
<dbReference type="PANTHER" id="PTHR43656">
    <property type="entry name" value="BINDING OXIDOREDUCTASE, PUTATIVE (AFU_ORTHOLOGUE AFUA_2G08260)-RELATED"/>
    <property type="match status" value="1"/>
</dbReference>
<sequence length="198" mass="21932">VRLNASDVVRSENAWGVKKIGNENEIEIDLDEPKKLVKELKELGLSLLNITAGTPYLNPHINRPYDRPVKGGYNEPEHPLQGVQRLFRLSGEIQKAVPDLPVVGSGYSWLRQFGGAAAAANLENGQHVLVGFGRQALAYPNFARDLLEKGWLETKKCCITCSRCSQLMIYGTKTGCVIHDSEVYAPIFKKATKILAEK</sequence>
<dbReference type="GO" id="GO:0016491">
    <property type="term" value="F:oxidoreductase activity"/>
    <property type="evidence" value="ECO:0007669"/>
    <property type="project" value="UniProtKB-KW"/>
</dbReference>
<dbReference type="Gene3D" id="3.20.20.70">
    <property type="entry name" value="Aldolase class I"/>
    <property type="match status" value="1"/>
</dbReference>
<dbReference type="PANTHER" id="PTHR43656:SF2">
    <property type="entry name" value="BINDING OXIDOREDUCTASE, PUTATIVE (AFU_ORTHOLOGUE AFUA_2G08260)-RELATED"/>
    <property type="match status" value="1"/>
</dbReference>
<feature type="non-terminal residue" evidence="3">
    <location>
        <position position="1"/>
    </location>
</feature>
<protein>
    <recommendedName>
        <fullName evidence="4">NADH:flavin oxidoreductase/NADH oxidase N-terminal domain-containing protein</fullName>
    </recommendedName>
</protein>
<keyword evidence="2" id="KW-0560">Oxidoreductase</keyword>
<evidence type="ECO:0000313" key="3">
    <source>
        <dbReference type="EMBL" id="GAJ09438.1"/>
    </source>
</evidence>
<evidence type="ECO:0008006" key="4">
    <source>
        <dbReference type="Google" id="ProtNLM"/>
    </source>
</evidence>
<evidence type="ECO:0000256" key="2">
    <source>
        <dbReference type="ARBA" id="ARBA00023002"/>
    </source>
</evidence>
<evidence type="ECO:0000256" key="1">
    <source>
        <dbReference type="ARBA" id="ARBA00022630"/>
    </source>
</evidence>
<dbReference type="AlphaFoldDB" id="X1TVS1"/>
<dbReference type="InterPro" id="IPR051799">
    <property type="entry name" value="NADH_flavin_oxidoreductase"/>
</dbReference>
<accession>X1TVS1</accession>
<gene>
    <name evidence="3" type="ORF">S12H4_49096</name>
</gene>
<comment type="caution">
    <text evidence="3">The sequence shown here is derived from an EMBL/GenBank/DDBJ whole genome shotgun (WGS) entry which is preliminary data.</text>
</comment>
<dbReference type="InterPro" id="IPR013785">
    <property type="entry name" value="Aldolase_TIM"/>
</dbReference>
<organism evidence="3">
    <name type="scientific">marine sediment metagenome</name>
    <dbReference type="NCBI Taxonomy" id="412755"/>
    <lineage>
        <taxon>unclassified sequences</taxon>
        <taxon>metagenomes</taxon>
        <taxon>ecological metagenomes</taxon>
    </lineage>
</organism>
<proteinExistence type="predicted"/>